<dbReference type="InterPro" id="IPR002052">
    <property type="entry name" value="DNA_methylase_N6_adenine_CS"/>
</dbReference>
<dbReference type="OrthoDB" id="9800643at2"/>
<dbReference type="STRING" id="361183.AMC99_02776"/>
<feature type="domain" description="Methyltransferase small" evidence="6">
    <location>
        <begin position="106"/>
        <end position="192"/>
    </location>
</feature>
<dbReference type="InterPro" id="IPR007848">
    <property type="entry name" value="Small_mtfrase_dom"/>
</dbReference>
<evidence type="ECO:0000256" key="5">
    <source>
        <dbReference type="HAMAP-Rule" id="MF_02126"/>
    </source>
</evidence>
<feature type="binding site" evidence="5">
    <location>
        <position position="184"/>
    </location>
    <ligand>
        <name>S-adenosyl-L-methionine</name>
        <dbReference type="ChEBI" id="CHEBI:59789"/>
    </ligand>
</feature>
<evidence type="ECO:0000259" key="6">
    <source>
        <dbReference type="Pfam" id="PF05175"/>
    </source>
</evidence>
<keyword evidence="9" id="KW-1185">Reference proteome</keyword>
<dbReference type="Proteomes" id="UP000057938">
    <property type="component" value="Chromosome"/>
</dbReference>
<dbReference type="PANTHER" id="PTHR18895">
    <property type="entry name" value="HEMK METHYLTRANSFERASE"/>
    <property type="match status" value="1"/>
</dbReference>
<dbReference type="EC" id="2.1.1.297" evidence="5"/>
<dbReference type="PATRIC" id="fig|361183.4.peg.2729"/>
<accession>A0A0M4LXP9</accession>
<evidence type="ECO:0000313" key="9">
    <source>
        <dbReference type="Proteomes" id="UP000057938"/>
    </source>
</evidence>
<dbReference type="AlphaFoldDB" id="A0A0M4LXP9"/>
<keyword evidence="2 5" id="KW-0808">Transferase</keyword>
<keyword evidence="3 5" id="KW-0949">S-adenosyl-L-methionine</keyword>
<dbReference type="EMBL" id="CP012669">
    <property type="protein sequence ID" value="ALE18047.1"/>
    <property type="molecule type" value="Genomic_DNA"/>
</dbReference>
<keyword evidence="1 5" id="KW-0489">Methyltransferase</keyword>
<dbReference type="GO" id="GO:0032259">
    <property type="term" value="P:methylation"/>
    <property type="evidence" value="ECO:0007669"/>
    <property type="project" value="UniProtKB-KW"/>
</dbReference>
<comment type="function">
    <text evidence="5">Methylates the class 1 translation termination release factors RF1/PrfA and RF2/PrfB on the glutamine residue of the universally conserved GGQ motif.</text>
</comment>
<evidence type="ECO:0000313" key="8">
    <source>
        <dbReference type="EMBL" id="ALE18047.1"/>
    </source>
</evidence>
<sequence>MNVGEAIREAAARLSATSDTARLDAELLMAHALGTDRSAMLLRAMTGPAPAEFGALVERREHREPVAYILGEAEFYGRSFVVRPGVLIPRGDSETVVDAALDLLGNEGRILDLGTGSGALLLTILAERPAMTGVGIDTSLAALPVAALNAARLDLEDRAHILRGDWGEAGLAEDLGRFDLVISNPPYVETGAVLDPDVRDHEPSSALFAGEEGLDDYRAIIPQLGKLLVPGGVAVLEIGHKQASAVGAIARDSGFTVAVRQDLGGRDRALLLT</sequence>
<organism evidence="8 9">
    <name type="scientific">Altererythrobacter epoxidivorans</name>
    <dbReference type="NCBI Taxonomy" id="361183"/>
    <lineage>
        <taxon>Bacteria</taxon>
        <taxon>Pseudomonadati</taxon>
        <taxon>Pseudomonadota</taxon>
        <taxon>Alphaproteobacteria</taxon>
        <taxon>Sphingomonadales</taxon>
        <taxon>Erythrobacteraceae</taxon>
        <taxon>Altererythrobacter</taxon>
    </lineage>
</organism>
<dbReference type="InterPro" id="IPR040758">
    <property type="entry name" value="PrmC_N"/>
</dbReference>
<dbReference type="NCBIfam" id="TIGR03534">
    <property type="entry name" value="RF_mod_PrmC"/>
    <property type="match status" value="1"/>
</dbReference>
<dbReference type="PROSITE" id="PS00092">
    <property type="entry name" value="N6_MTASE"/>
    <property type="match status" value="1"/>
</dbReference>
<dbReference type="KEGG" id="aep:AMC99_02776"/>
<feature type="binding site" evidence="5">
    <location>
        <position position="137"/>
    </location>
    <ligand>
        <name>S-adenosyl-L-methionine</name>
        <dbReference type="ChEBI" id="CHEBI:59789"/>
    </ligand>
</feature>
<dbReference type="InterPro" id="IPR004556">
    <property type="entry name" value="HemK-like"/>
</dbReference>
<feature type="binding site" evidence="5">
    <location>
        <begin position="184"/>
        <end position="187"/>
    </location>
    <ligand>
        <name>substrate</name>
    </ligand>
</feature>
<dbReference type="RefSeq" id="WP_061927375.1">
    <property type="nucleotide sequence ID" value="NZ_CP012669.1"/>
</dbReference>
<comment type="catalytic activity">
    <reaction evidence="4 5">
        <text>L-glutaminyl-[peptide chain release factor] + S-adenosyl-L-methionine = N(5)-methyl-L-glutaminyl-[peptide chain release factor] + S-adenosyl-L-homocysteine + H(+)</text>
        <dbReference type="Rhea" id="RHEA:42896"/>
        <dbReference type="Rhea" id="RHEA-COMP:10271"/>
        <dbReference type="Rhea" id="RHEA-COMP:10272"/>
        <dbReference type="ChEBI" id="CHEBI:15378"/>
        <dbReference type="ChEBI" id="CHEBI:30011"/>
        <dbReference type="ChEBI" id="CHEBI:57856"/>
        <dbReference type="ChEBI" id="CHEBI:59789"/>
        <dbReference type="ChEBI" id="CHEBI:61891"/>
        <dbReference type="EC" id="2.1.1.297"/>
    </reaction>
</comment>
<comment type="similarity">
    <text evidence="5">Belongs to the protein N5-glutamine methyltransferase family. PrmC subfamily.</text>
</comment>
<dbReference type="PANTHER" id="PTHR18895:SF74">
    <property type="entry name" value="MTRF1L RELEASE FACTOR GLUTAMINE METHYLTRANSFERASE"/>
    <property type="match status" value="1"/>
</dbReference>
<evidence type="ECO:0000259" key="7">
    <source>
        <dbReference type="Pfam" id="PF17827"/>
    </source>
</evidence>
<name>A0A0M4LXP9_9SPHN</name>
<dbReference type="Pfam" id="PF05175">
    <property type="entry name" value="MTS"/>
    <property type="match status" value="1"/>
</dbReference>
<dbReference type="InterPro" id="IPR050320">
    <property type="entry name" value="N5-glutamine_MTase"/>
</dbReference>
<dbReference type="Gene3D" id="3.40.50.150">
    <property type="entry name" value="Vaccinia Virus protein VP39"/>
    <property type="match status" value="1"/>
</dbReference>
<evidence type="ECO:0000256" key="4">
    <source>
        <dbReference type="ARBA" id="ARBA00048391"/>
    </source>
</evidence>
<evidence type="ECO:0000256" key="2">
    <source>
        <dbReference type="ARBA" id="ARBA00022679"/>
    </source>
</evidence>
<dbReference type="SUPFAM" id="SSF53335">
    <property type="entry name" value="S-adenosyl-L-methionine-dependent methyltransferases"/>
    <property type="match status" value="1"/>
</dbReference>
<proteinExistence type="inferred from homology"/>
<feature type="binding site" evidence="5">
    <location>
        <begin position="114"/>
        <end position="118"/>
    </location>
    <ligand>
        <name>S-adenosyl-L-methionine</name>
        <dbReference type="ChEBI" id="CHEBI:59789"/>
    </ligand>
</feature>
<gene>
    <name evidence="5" type="primary">prmC</name>
    <name evidence="8" type="ORF">AMC99_02776</name>
</gene>
<feature type="binding site" evidence="5">
    <location>
        <position position="166"/>
    </location>
    <ligand>
        <name>S-adenosyl-L-methionine</name>
        <dbReference type="ChEBI" id="CHEBI:59789"/>
    </ligand>
</feature>
<dbReference type="InterPro" id="IPR029063">
    <property type="entry name" value="SAM-dependent_MTases_sf"/>
</dbReference>
<dbReference type="Gene3D" id="1.10.8.10">
    <property type="entry name" value="DNA helicase RuvA subunit, C-terminal domain"/>
    <property type="match status" value="1"/>
</dbReference>
<dbReference type="HAMAP" id="MF_02126">
    <property type="entry name" value="RF_methyltr_PrmC"/>
    <property type="match status" value="1"/>
</dbReference>
<evidence type="ECO:0000256" key="1">
    <source>
        <dbReference type="ARBA" id="ARBA00022603"/>
    </source>
</evidence>
<dbReference type="InterPro" id="IPR019874">
    <property type="entry name" value="RF_methyltr_PrmC"/>
</dbReference>
<feature type="domain" description="Release factor glutamine methyltransferase N-terminal" evidence="7">
    <location>
        <begin position="5"/>
        <end position="71"/>
    </location>
</feature>
<dbReference type="NCBIfam" id="TIGR00536">
    <property type="entry name" value="hemK_fam"/>
    <property type="match status" value="1"/>
</dbReference>
<evidence type="ECO:0000256" key="3">
    <source>
        <dbReference type="ARBA" id="ARBA00022691"/>
    </source>
</evidence>
<dbReference type="GO" id="GO:0102559">
    <property type="term" value="F:peptide chain release factor N(5)-glutamine methyltransferase activity"/>
    <property type="evidence" value="ECO:0007669"/>
    <property type="project" value="UniProtKB-EC"/>
</dbReference>
<dbReference type="Pfam" id="PF17827">
    <property type="entry name" value="PrmC_N"/>
    <property type="match status" value="1"/>
</dbReference>
<dbReference type="GO" id="GO:0003676">
    <property type="term" value="F:nucleic acid binding"/>
    <property type="evidence" value="ECO:0007669"/>
    <property type="project" value="InterPro"/>
</dbReference>
<dbReference type="CDD" id="cd02440">
    <property type="entry name" value="AdoMet_MTases"/>
    <property type="match status" value="1"/>
</dbReference>
<reference evidence="8 9" key="1">
    <citation type="submission" date="2015-09" db="EMBL/GenBank/DDBJ databases">
        <title>Complete genome sequence of a benzo[a]pyrene-degrading bacterium Altererythrobacter epoxidivorans CGMCC 1.7731T.</title>
        <authorList>
            <person name="Li Z."/>
            <person name="Cheng H."/>
            <person name="Huo Y."/>
            <person name="Xu X."/>
        </authorList>
    </citation>
    <scope>NUCLEOTIDE SEQUENCE [LARGE SCALE GENOMIC DNA]</scope>
    <source>
        <strain evidence="8 9">CGMCC 1.7731</strain>
    </source>
</reference>
<protein>
    <recommendedName>
        <fullName evidence="5">Release factor glutamine methyltransferase</fullName>
        <shortName evidence="5">RF MTase</shortName>
        <ecNumber evidence="5">2.1.1.297</ecNumber>
    </recommendedName>
    <alternativeName>
        <fullName evidence="5">N5-glutamine methyltransferase PrmC</fullName>
    </alternativeName>
    <alternativeName>
        <fullName evidence="5">Protein-(glutamine-N5) MTase PrmC</fullName>
    </alternativeName>
    <alternativeName>
        <fullName evidence="5">Protein-glutamine N-methyltransferase PrmC</fullName>
    </alternativeName>
</protein>